<keyword evidence="2" id="KW-0223">Dioxygenase</keyword>
<dbReference type="EMBL" id="CP032869">
    <property type="protein sequence ID" value="AYL98945.1"/>
    <property type="molecule type" value="Genomic_DNA"/>
</dbReference>
<gene>
    <name evidence="2" type="ORF">HYN43_028350</name>
</gene>
<evidence type="ECO:0000259" key="1">
    <source>
        <dbReference type="PROSITE" id="PS51819"/>
    </source>
</evidence>
<dbReference type="RefSeq" id="WP_119407196.1">
    <property type="nucleotide sequence ID" value="NZ_CP032869.1"/>
</dbReference>
<dbReference type="OrthoDB" id="5186830at2"/>
<reference evidence="2 3" key="1">
    <citation type="submission" date="2018-10" db="EMBL/GenBank/DDBJ databases">
        <title>Genome sequencing of Mucilaginibacter sp. HYN0043.</title>
        <authorList>
            <person name="Kim M."/>
            <person name="Yi H."/>
        </authorList>
    </citation>
    <scope>NUCLEOTIDE SEQUENCE [LARGE SCALE GENOMIC DNA]</scope>
    <source>
        <strain evidence="2 3">HYN0043</strain>
    </source>
</reference>
<accession>A0A494W607</accession>
<dbReference type="KEGG" id="muh:HYN43_028350"/>
<dbReference type="PROSITE" id="PS51819">
    <property type="entry name" value="VOC"/>
    <property type="match status" value="1"/>
</dbReference>
<dbReference type="Gene3D" id="3.10.180.10">
    <property type="entry name" value="2,3-Dihydroxybiphenyl 1,2-Dioxygenase, domain 1"/>
    <property type="match status" value="1"/>
</dbReference>
<protein>
    <submittedName>
        <fullName evidence="2">Glyoxalase/bleomycin resistance/extradiol dioxygenase family protein</fullName>
    </submittedName>
</protein>
<dbReference type="InterPro" id="IPR029068">
    <property type="entry name" value="Glyas_Bleomycin-R_OHBP_Dase"/>
</dbReference>
<name>A0A494W607_9SPHI</name>
<proteinExistence type="predicted"/>
<evidence type="ECO:0000313" key="2">
    <source>
        <dbReference type="EMBL" id="AYL98945.1"/>
    </source>
</evidence>
<dbReference type="Proteomes" id="UP000270046">
    <property type="component" value="Chromosome"/>
</dbReference>
<keyword evidence="2" id="KW-0560">Oxidoreductase</keyword>
<dbReference type="InterPro" id="IPR037523">
    <property type="entry name" value="VOC_core"/>
</dbReference>
<dbReference type="InterPro" id="IPR004360">
    <property type="entry name" value="Glyas_Fos-R_dOase_dom"/>
</dbReference>
<keyword evidence="3" id="KW-1185">Reference proteome</keyword>
<dbReference type="Pfam" id="PF00903">
    <property type="entry name" value="Glyoxalase"/>
    <property type="match status" value="1"/>
</dbReference>
<dbReference type="AlphaFoldDB" id="A0A494W607"/>
<dbReference type="GO" id="GO:0051213">
    <property type="term" value="F:dioxygenase activity"/>
    <property type="evidence" value="ECO:0007669"/>
    <property type="project" value="UniProtKB-KW"/>
</dbReference>
<organism evidence="2 3">
    <name type="scientific">Mucilaginibacter celer</name>
    <dbReference type="NCBI Taxonomy" id="2305508"/>
    <lineage>
        <taxon>Bacteria</taxon>
        <taxon>Pseudomonadati</taxon>
        <taxon>Bacteroidota</taxon>
        <taxon>Sphingobacteriia</taxon>
        <taxon>Sphingobacteriales</taxon>
        <taxon>Sphingobacteriaceae</taxon>
        <taxon>Mucilaginibacter</taxon>
    </lineage>
</organism>
<sequence length="115" mass="13174">MRLKLLVVRTADMLKLVEFYQLLGFSFDYHKHGNSPYHYSVTIDGVVMEIYPLAKNQTMADSNLRLGFELDDFDSAMALLKQANTTFVSEPAQTDFGFMAVVVDPDGRRVELYRK</sequence>
<evidence type="ECO:0000313" key="3">
    <source>
        <dbReference type="Proteomes" id="UP000270046"/>
    </source>
</evidence>
<feature type="domain" description="VOC" evidence="1">
    <location>
        <begin position="2"/>
        <end position="115"/>
    </location>
</feature>
<dbReference type="SUPFAM" id="SSF54593">
    <property type="entry name" value="Glyoxalase/Bleomycin resistance protein/Dihydroxybiphenyl dioxygenase"/>
    <property type="match status" value="1"/>
</dbReference>